<accession>A0AAD2G0H9</accession>
<feature type="compositionally biased region" description="Low complexity" evidence="1">
    <location>
        <begin position="1"/>
        <end position="10"/>
    </location>
</feature>
<feature type="region of interest" description="Disordered" evidence="1">
    <location>
        <begin position="1"/>
        <end position="37"/>
    </location>
</feature>
<comment type="caution">
    <text evidence="3">The sequence shown here is derived from an EMBL/GenBank/DDBJ whole genome shotgun (WGS) entry which is preliminary data.</text>
</comment>
<evidence type="ECO:0000313" key="4">
    <source>
        <dbReference type="Proteomes" id="UP001295423"/>
    </source>
</evidence>
<evidence type="ECO:0000313" key="3">
    <source>
        <dbReference type="EMBL" id="CAJ1958910.1"/>
    </source>
</evidence>
<dbReference type="SUPFAM" id="SSF52833">
    <property type="entry name" value="Thioredoxin-like"/>
    <property type="match status" value="1"/>
</dbReference>
<evidence type="ECO:0000259" key="2">
    <source>
        <dbReference type="Pfam" id="PF00462"/>
    </source>
</evidence>
<proteinExistence type="predicted"/>
<dbReference type="Gene3D" id="3.40.30.10">
    <property type="entry name" value="Glutaredoxin"/>
    <property type="match status" value="1"/>
</dbReference>
<dbReference type="AlphaFoldDB" id="A0AAD2G0H9"/>
<keyword evidence="4" id="KW-1185">Reference proteome</keyword>
<dbReference type="Proteomes" id="UP001295423">
    <property type="component" value="Unassembled WGS sequence"/>
</dbReference>
<dbReference type="GO" id="GO:0015038">
    <property type="term" value="F:glutathione disulfide oxidoreductase activity"/>
    <property type="evidence" value="ECO:0007669"/>
    <property type="project" value="TreeGrafter"/>
</dbReference>
<dbReference type="GO" id="GO:0034599">
    <property type="term" value="P:cellular response to oxidative stress"/>
    <property type="evidence" value="ECO:0007669"/>
    <property type="project" value="TreeGrafter"/>
</dbReference>
<gene>
    <name evidence="3" type="ORF">CYCCA115_LOCUS17413</name>
</gene>
<dbReference type="InterPro" id="IPR036249">
    <property type="entry name" value="Thioredoxin-like_sf"/>
</dbReference>
<dbReference type="PANTHER" id="PTHR45694:SF18">
    <property type="entry name" value="GLUTAREDOXIN-1-RELATED"/>
    <property type="match status" value="1"/>
</dbReference>
<dbReference type="PROSITE" id="PS00195">
    <property type="entry name" value="GLUTAREDOXIN_1"/>
    <property type="match status" value="1"/>
</dbReference>
<dbReference type="InterPro" id="IPR011767">
    <property type="entry name" value="GLR_AS"/>
</dbReference>
<protein>
    <recommendedName>
        <fullName evidence="2">Glutaredoxin domain-containing protein</fullName>
    </recommendedName>
</protein>
<feature type="compositionally biased region" description="Basic and acidic residues" evidence="1">
    <location>
        <begin position="27"/>
        <end position="37"/>
    </location>
</feature>
<dbReference type="Pfam" id="PF00462">
    <property type="entry name" value="Glutaredoxin"/>
    <property type="match status" value="1"/>
</dbReference>
<dbReference type="InterPro" id="IPR002109">
    <property type="entry name" value="Glutaredoxin"/>
</dbReference>
<sequence>MPSIEELLNNNKKKKEEIRKTNPVLKADSEPPSHIDQDQVRKEVEDLIQSNNVMVFSKSYCPYCTQAKMALKSIPNLEYKTIEMNDGEDSQQYEGWQHMVAKVASEKVTPETANNNTMSVPQIFINQSYIGGADDLADMYTDGRLAKLLGRPSLS</sequence>
<organism evidence="3 4">
    <name type="scientific">Cylindrotheca closterium</name>
    <dbReference type="NCBI Taxonomy" id="2856"/>
    <lineage>
        <taxon>Eukaryota</taxon>
        <taxon>Sar</taxon>
        <taxon>Stramenopiles</taxon>
        <taxon>Ochrophyta</taxon>
        <taxon>Bacillariophyta</taxon>
        <taxon>Bacillariophyceae</taxon>
        <taxon>Bacillariophycidae</taxon>
        <taxon>Bacillariales</taxon>
        <taxon>Bacillariaceae</taxon>
        <taxon>Cylindrotheca</taxon>
    </lineage>
</organism>
<name>A0AAD2G0H9_9STRA</name>
<dbReference type="PANTHER" id="PTHR45694">
    <property type="entry name" value="GLUTAREDOXIN 2"/>
    <property type="match status" value="1"/>
</dbReference>
<dbReference type="EMBL" id="CAKOGP040001980">
    <property type="protein sequence ID" value="CAJ1958910.1"/>
    <property type="molecule type" value="Genomic_DNA"/>
</dbReference>
<dbReference type="GO" id="GO:0005737">
    <property type="term" value="C:cytoplasm"/>
    <property type="evidence" value="ECO:0007669"/>
    <property type="project" value="TreeGrafter"/>
</dbReference>
<dbReference type="PROSITE" id="PS51354">
    <property type="entry name" value="GLUTAREDOXIN_2"/>
    <property type="match status" value="1"/>
</dbReference>
<reference evidence="3" key="1">
    <citation type="submission" date="2023-08" db="EMBL/GenBank/DDBJ databases">
        <authorList>
            <person name="Audoor S."/>
            <person name="Bilcke G."/>
        </authorList>
    </citation>
    <scope>NUCLEOTIDE SEQUENCE</scope>
</reference>
<feature type="domain" description="Glutaredoxin" evidence="2">
    <location>
        <begin position="53"/>
        <end position="130"/>
    </location>
</feature>
<evidence type="ECO:0000256" key="1">
    <source>
        <dbReference type="SAM" id="MobiDB-lite"/>
    </source>
</evidence>